<dbReference type="InParanoid" id="A0A167MC20"/>
<feature type="region of interest" description="Disordered" evidence="1">
    <location>
        <begin position="24"/>
        <end position="52"/>
    </location>
</feature>
<keyword evidence="3" id="KW-1185">Reference proteome</keyword>
<dbReference type="EMBL" id="KV440983">
    <property type="protein sequence ID" value="OAD72424.1"/>
    <property type="molecule type" value="Genomic_DNA"/>
</dbReference>
<dbReference type="VEuPathDB" id="FungiDB:PHYBLDRAFT_65547"/>
<proteinExistence type="predicted"/>
<feature type="compositionally biased region" description="Acidic residues" evidence="1">
    <location>
        <begin position="24"/>
        <end position="36"/>
    </location>
</feature>
<organism evidence="2 3">
    <name type="scientific">Phycomyces blakesleeanus (strain ATCC 8743b / DSM 1359 / FGSC 10004 / NBRC 33097 / NRRL 1555)</name>
    <dbReference type="NCBI Taxonomy" id="763407"/>
    <lineage>
        <taxon>Eukaryota</taxon>
        <taxon>Fungi</taxon>
        <taxon>Fungi incertae sedis</taxon>
        <taxon>Mucoromycota</taxon>
        <taxon>Mucoromycotina</taxon>
        <taxon>Mucoromycetes</taxon>
        <taxon>Mucorales</taxon>
        <taxon>Phycomycetaceae</taxon>
        <taxon>Phycomyces</taxon>
    </lineage>
</organism>
<protein>
    <submittedName>
        <fullName evidence="2">Uncharacterized protein</fullName>
    </submittedName>
</protein>
<gene>
    <name evidence="2" type="ORF">PHYBLDRAFT_65547</name>
</gene>
<feature type="compositionally biased region" description="Polar residues" evidence="1">
    <location>
        <begin position="106"/>
        <end position="118"/>
    </location>
</feature>
<evidence type="ECO:0000256" key="1">
    <source>
        <dbReference type="SAM" id="MobiDB-lite"/>
    </source>
</evidence>
<name>A0A167MC20_PHYB8</name>
<reference evidence="3" key="1">
    <citation type="submission" date="2015-06" db="EMBL/GenBank/DDBJ databases">
        <title>Expansion of signal transduction pathways in fungi by whole-genome duplication.</title>
        <authorList>
            <consortium name="DOE Joint Genome Institute"/>
            <person name="Corrochano L.M."/>
            <person name="Kuo A."/>
            <person name="Marcet-Houben M."/>
            <person name="Polaino S."/>
            <person name="Salamov A."/>
            <person name="Villalobos J.M."/>
            <person name="Alvarez M.I."/>
            <person name="Avalos J."/>
            <person name="Benito E.P."/>
            <person name="Benoit I."/>
            <person name="Burger G."/>
            <person name="Camino L.P."/>
            <person name="Canovas D."/>
            <person name="Cerda-Olmedo E."/>
            <person name="Cheng J.-F."/>
            <person name="Dominguez A."/>
            <person name="Elias M."/>
            <person name="Eslava A.P."/>
            <person name="Glaser F."/>
            <person name="Grimwood J."/>
            <person name="Gutierrez G."/>
            <person name="Heitman J."/>
            <person name="Henrissat B."/>
            <person name="Iturriaga E.A."/>
            <person name="Lang B.F."/>
            <person name="Lavin J.L."/>
            <person name="Lee S."/>
            <person name="Li W."/>
            <person name="Lindquist E."/>
            <person name="Lopez-Garcia S."/>
            <person name="Luque E.M."/>
            <person name="Marcos A.T."/>
            <person name="Martin J."/>
            <person name="McCluskey K."/>
            <person name="Medina H.R."/>
            <person name="Miralles-Duran A."/>
            <person name="Miyazaki A."/>
            <person name="Munoz-Torres E."/>
            <person name="Oguiza J.A."/>
            <person name="Ohm R."/>
            <person name="Olmedo M."/>
            <person name="Orejas M."/>
            <person name="Ortiz-Castellanos L."/>
            <person name="Pisabarro A.G."/>
            <person name="Rodriguez-Romero J."/>
            <person name="Ruiz-Herrera J."/>
            <person name="Ruiz-Vazquez R."/>
            <person name="Sanz C."/>
            <person name="Schackwitz W."/>
            <person name="Schmutz J."/>
            <person name="Shahriari M."/>
            <person name="Shelest E."/>
            <person name="Silva-Franco F."/>
            <person name="Soanes D."/>
            <person name="Syed K."/>
            <person name="Tagua V.G."/>
            <person name="Talbot N.J."/>
            <person name="Thon M."/>
            <person name="De vries R.P."/>
            <person name="Wiebenga A."/>
            <person name="Yadav J.S."/>
            <person name="Braun E.L."/>
            <person name="Baker S."/>
            <person name="Garre V."/>
            <person name="Horwitz B."/>
            <person name="Torres-Martinez S."/>
            <person name="Idnurm A."/>
            <person name="Herrera-Estrella A."/>
            <person name="Gabaldon T."/>
            <person name="Grigoriev I.V."/>
        </authorList>
    </citation>
    <scope>NUCLEOTIDE SEQUENCE [LARGE SCALE GENOMIC DNA]</scope>
    <source>
        <strain evidence="3">NRRL 1555(-)</strain>
    </source>
</reference>
<accession>A0A167MC20</accession>
<evidence type="ECO:0000313" key="2">
    <source>
        <dbReference type="EMBL" id="OAD72424.1"/>
    </source>
</evidence>
<dbReference type="Proteomes" id="UP000077315">
    <property type="component" value="Unassembled WGS sequence"/>
</dbReference>
<evidence type="ECO:0000313" key="3">
    <source>
        <dbReference type="Proteomes" id="UP000077315"/>
    </source>
</evidence>
<sequence length="118" mass="13565">MQWVNNKNNSSCTYVLEEHFDNMEVDSIDSDNDNDYNYENKGEGEYEDENEEQNIEFDQEVGLPLSQEESIFTAKNTITEAFVVDGDKIEEGNTGFDFEQEENFDETSGTSIVESDMN</sequence>
<dbReference type="AlphaFoldDB" id="A0A167MC20"/>
<dbReference type="GeneID" id="29002385"/>
<feature type="region of interest" description="Disordered" evidence="1">
    <location>
        <begin position="92"/>
        <end position="118"/>
    </location>
</feature>
<dbReference type="RefSeq" id="XP_018290464.1">
    <property type="nucleotide sequence ID" value="XM_018441479.1"/>
</dbReference>